<dbReference type="AlphaFoldDB" id="E5Y2X6"/>
<keyword evidence="7" id="KW-1185">Reference proteome</keyword>
<gene>
    <name evidence="6" type="ORF">HMPREF0179_00537</name>
</gene>
<dbReference type="Gene3D" id="3.30.70.20">
    <property type="match status" value="1"/>
</dbReference>
<evidence type="ECO:0000256" key="2">
    <source>
        <dbReference type="ARBA" id="ARBA00022723"/>
    </source>
</evidence>
<organism evidence="6 7">
    <name type="scientific">Bilophila wadsworthia (strain 3_1_6)</name>
    <dbReference type="NCBI Taxonomy" id="563192"/>
    <lineage>
        <taxon>Bacteria</taxon>
        <taxon>Pseudomonadati</taxon>
        <taxon>Thermodesulfobacteriota</taxon>
        <taxon>Desulfovibrionia</taxon>
        <taxon>Desulfovibrionales</taxon>
        <taxon>Desulfovibrionaceae</taxon>
        <taxon>Bilophila</taxon>
    </lineage>
</organism>
<dbReference type="EMBL" id="ADCP02000002">
    <property type="protein sequence ID" value="EFV45649.1"/>
    <property type="molecule type" value="Genomic_DNA"/>
</dbReference>
<dbReference type="eggNOG" id="COG1146">
    <property type="taxonomic scope" value="Bacteria"/>
</dbReference>
<dbReference type="Proteomes" id="UP000006034">
    <property type="component" value="Unassembled WGS sequence"/>
</dbReference>
<dbReference type="PROSITE" id="PS51379">
    <property type="entry name" value="4FE4S_FER_2"/>
    <property type="match status" value="2"/>
</dbReference>
<dbReference type="OrthoDB" id="9794954at2"/>
<keyword evidence="3" id="KW-0408">Iron</keyword>
<dbReference type="InterPro" id="IPR017896">
    <property type="entry name" value="4Fe4S_Fe-S-bd"/>
</dbReference>
<dbReference type="GeneID" id="78087276"/>
<dbReference type="InterPro" id="IPR050572">
    <property type="entry name" value="Fe-S_Ferredoxin"/>
</dbReference>
<feature type="domain" description="4Fe-4S ferredoxin-type" evidence="5">
    <location>
        <begin position="32"/>
        <end position="62"/>
    </location>
</feature>
<evidence type="ECO:0000259" key="5">
    <source>
        <dbReference type="PROSITE" id="PS51379"/>
    </source>
</evidence>
<feature type="domain" description="4Fe-4S ferredoxin-type" evidence="5">
    <location>
        <begin position="1"/>
        <end position="30"/>
    </location>
</feature>
<dbReference type="InterPro" id="IPR017900">
    <property type="entry name" value="4Fe4S_Fe_S_CS"/>
</dbReference>
<dbReference type="Pfam" id="PF13237">
    <property type="entry name" value="Fer4_10"/>
    <property type="match status" value="1"/>
</dbReference>
<protein>
    <recommendedName>
        <fullName evidence="5">4Fe-4S ferredoxin-type domain-containing protein</fullName>
    </recommendedName>
</protein>
<dbReference type="STRING" id="563192.HMPREF0179_00537"/>
<sequence>MPAMIDTKTCTGCGRCDRSCPLDVIYYNKDEKKAEIRYPEECWMCGSCRQECPSGAITLRFPLNTLYNASSNPYM</sequence>
<evidence type="ECO:0000313" key="6">
    <source>
        <dbReference type="EMBL" id="EFV45649.1"/>
    </source>
</evidence>
<evidence type="ECO:0000256" key="1">
    <source>
        <dbReference type="ARBA" id="ARBA00022485"/>
    </source>
</evidence>
<evidence type="ECO:0000256" key="4">
    <source>
        <dbReference type="ARBA" id="ARBA00023014"/>
    </source>
</evidence>
<dbReference type="PROSITE" id="PS00198">
    <property type="entry name" value="4FE4S_FER_1"/>
    <property type="match status" value="2"/>
</dbReference>
<proteinExistence type="predicted"/>
<dbReference type="GO" id="GO:0046872">
    <property type="term" value="F:metal ion binding"/>
    <property type="evidence" value="ECO:0007669"/>
    <property type="project" value="UniProtKB-KW"/>
</dbReference>
<name>E5Y2X6_BILW3</name>
<reference evidence="6 7" key="2">
    <citation type="submission" date="2013-04" db="EMBL/GenBank/DDBJ databases">
        <title>The Genome Sequence of Bilophila wadsworthia 3_1_6.</title>
        <authorList>
            <consortium name="The Broad Institute Genomics Platform"/>
            <person name="Earl A."/>
            <person name="Ward D."/>
            <person name="Feldgarden M."/>
            <person name="Gevers D."/>
            <person name="Sibley C."/>
            <person name="Strauss J."/>
            <person name="Allen-Vercoe E."/>
            <person name="Walker B."/>
            <person name="Young S."/>
            <person name="Zeng Q."/>
            <person name="Gargeya S."/>
            <person name="Fitzgerald M."/>
            <person name="Haas B."/>
            <person name="Abouelleil A."/>
            <person name="Allen A.W."/>
            <person name="Alvarado L."/>
            <person name="Arachchi H.M."/>
            <person name="Berlin A.M."/>
            <person name="Chapman S.B."/>
            <person name="Gainer-Dewar J."/>
            <person name="Goldberg J."/>
            <person name="Griggs A."/>
            <person name="Gujja S."/>
            <person name="Hansen M."/>
            <person name="Howarth C."/>
            <person name="Imamovic A."/>
            <person name="Ireland A."/>
            <person name="Larimer J."/>
            <person name="McCowan C."/>
            <person name="Murphy C."/>
            <person name="Pearson M."/>
            <person name="Poon T.W."/>
            <person name="Priest M."/>
            <person name="Roberts A."/>
            <person name="Saif S."/>
            <person name="Shea T."/>
            <person name="Sisk P."/>
            <person name="Sykes S."/>
            <person name="Wortman J."/>
            <person name="Nusbaum C."/>
            <person name="Birren B."/>
        </authorList>
    </citation>
    <scope>NUCLEOTIDE SEQUENCE [LARGE SCALE GENOMIC DNA]</scope>
    <source>
        <strain evidence="6 7">3_1_6</strain>
    </source>
</reference>
<dbReference type="PANTHER" id="PTHR43687">
    <property type="entry name" value="ADENYLYLSULFATE REDUCTASE, BETA SUBUNIT"/>
    <property type="match status" value="1"/>
</dbReference>
<dbReference type="PANTHER" id="PTHR43687:SF1">
    <property type="entry name" value="FERREDOXIN III"/>
    <property type="match status" value="1"/>
</dbReference>
<evidence type="ECO:0000256" key="3">
    <source>
        <dbReference type="ARBA" id="ARBA00023004"/>
    </source>
</evidence>
<comment type="caution">
    <text evidence="6">The sequence shown here is derived from an EMBL/GenBank/DDBJ whole genome shotgun (WGS) entry which is preliminary data.</text>
</comment>
<evidence type="ECO:0000313" key="7">
    <source>
        <dbReference type="Proteomes" id="UP000006034"/>
    </source>
</evidence>
<dbReference type="GO" id="GO:0051539">
    <property type="term" value="F:4 iron, 4 sulfur cluster binding"/>
    <property type="evidence" value="ECO:0007669"/>
    <property type="project" value="UniProtKB-KW"/>
</dbReference>
<dbReference type="HOGENOM" id="CLU_139698_5_5_7"/>
<accession>E5Y2X6</accession>
<dbReference type="RefSeq" id="WP_005024738.1">
    <property type="nucleotide sequence ID" value="NZ_KE150239.1"/>
</dbReference>
<dbReference type="SUPFAM" id="SSF54862">
    <property type="entry name" value="4Fe-4S ferredoxins"/>
    <property type="match status" value="1"/>
</dbReference>
<keyword evidence="4" id="KW-0411">Iron-sulfur</keyword>
<reference evidence="6 7" key="1">
    <citation type="submission" date="2010-10" db="EMBL/GenBank/DDBJ databases">
        <authorList>
            <consortium name="The Broad Institute Genome Sequencing Platform"/>
            <person name="Ward D."/>
            <person name="Earl A."/>
            <person name="Feldgarden M."/>
            <person name="Young S.K."/>
            <person name="Gargeya S."/>
            <person name="Zeng Q."/>
            <person name="Alvarado L."/>
            <person name="Berlin A."/>
            <person name="Bochicchio J."/>
            <person name="Chapman S.B."/>
            <person name="Chen Z."/>
            <person name="Freedman E."/>
            <person name="Gellesch M."/>
            <person name="Goldberg J."/>
            <person name="Griggs A."/>
            <person name="Gujja S."/>
            <person name="Heilman E."/>
            <person name="Heiman D."/>
            <person name="Howarth C."/>
            <person name="Mehta T."/>
            <person name="Neiman D."/>
            <person name="Pearson M."/>
            <person name="Roberts A."/>
            <person name="Saif S."/>
            <person name="Shea T."/>
            <person name="Shenoy N."/>
            <person name="Sisk P."/>
            <person name="Stolte C."/>
            <person name="Sykes S."/>
            <person name="White J."/>
            <person name="Yandava C."/>
            <person name="Allen-Vercoe E."/>
            <person name="Sibley C."/>
            <person name="Ambrose C.E."/>
            <person name="Strauss J."/>
            <person name="Daigneault M."/>
            <person name="Haas B."/>
            <person name="Nusbaum C."/>
            <person name="Birren B."/>
        </authorList>
    </citation>
    <scope>NUCLEOTIDE SEQUENCE [LARGE SCALE GENOMIC DNA]</scope>
    <source>
        <strain evidence="6 7">3_1_6</strain>
    </source>
</reference>
<keyword evidence="2" id="KW-0479">Metal-binding</keyword>
<keyword evidence="1" id="KW-0004">4Fe-4S</keyword>